<dbReference type="Proteomes" id="UP000821598">
    <property type="component" value="Unassembled WGS sequence"/>
</dbReference>
<keyword evidence="3" id="KW-1185">Reference proteome</keyword>
<evidence type="ECO:0000313" key="3">
    <source>
        <dbReference type="Proteomes" id="UP000821598"/>
    </source>
</evidence>
<evidence type="ECO:0000256" key="1">
    <source>
        <dbReference type="SAM" id="MobiDB-lite"/>
    </source>
</evidence>
<reference evidence="2 3" key="1">
    <citation type="submission" date="2019-08" db="EMBL/GenBank/DDBJ databases">
        <title>Paraburkholderia simonii sp. nov. and P. youngii sp. nov. Brazilian and Mexican Mimosa-associated rhizobia.</title>
        <authorList>
            <person name="Mavima L."/>
            <person name="Beukes C.W."/>
            <person name="Palmer M."/>
            <person name="De Meyer S.E."/>
            <person name="James E.K."/>
            <person name="Maluk M."/>
            <person name="Avontuur J.R."/>
            <person name="Chan W.Y."/>
            <person name="Venter S.N."/>
            <person name="Steenkamp E.T."/>
        </authorList>
    </citation>
    <scope>NUCLEOTIDE SEQUENCE [LARGE SCALE GENOMIC DNA]</scope>
    <source>
        <strain evidence="2 3">JPY454</strain>
    </source>
</reference>
<evidence type="ECO:0008006" key="4">
    <source>
        <dbReference type="Google" id="ProtNLM"/>
    </source>
</evidence>
<accession>A0ABX2NGP0</accession>
<sequence length="298" mass="29921">MKKTLGLAIAALLAVAAIALWTLAARFGPSIKSTIETEGALATQTQVLVGSVEFSPLTGVATLDGLSVGNPAGFSSPYSVVVGRIALHVDRGSLVGNGPVIVDSATVIAPQITYEAQSLTATSNLETIRNNAQAYSATPAAAQAGSDKRKLIIRNLTVVGAALSLDLHLPGGALTVPLPPLYLANIGATTNGATPPDIIRAVCEALAAQAKKAVADAIAQKLKSAIDLLKPSAGGLPKLPSPPALPPRPSLPSPPPRPSLPSPPSPPSPSPLSSPPMGPRGPSLPPPPGPPLPPPPGF</sequence>
<gene>
    <name evidence="2" type="ORF">FSB64_07030</name>
</gene>
<comment type="caution">
    <text evidence="2">The sequence shown here is derived from an EMBL/GenBank/DDBJ whole genome shotgun (WGS) entry which is preliminary data.</text>
</comment>
<protein>
    <recommendedName>
        <fullName evidence="4">AsmA family protein</fullName>
    </recommendedName>
</protein>
<name>A0ABX2NGP0_9BURK</name>
<proteinExistence type="predicted"/>
<feature type="compositionally biased region" description="Pro residues" evidence="1">
    <location>
        <begin position="239"/>
        <end position="298"/>
    </location>
</feature>
<dbReference type="RefSeq" id="WP_176123011.1">
    <property type="nucleotide sequence ID" value="NZ_JBNDJB010000004.1"/>
</dbReference>
<organism evidence="2 3">
    <name type="scientific">Paraburkholderia youngii</name>
    <dbReference type="NCBI Taxonomy" id="2782701"/>
    <lineage>
        <taxon>Bacteria</taxon>
        <taxon>Pseudomonadati</taxon>
        <taxon>Pseudomonadota</taxon>
        <taxon>Betaproteobacteria</taxon>
        <taxon>Burkholderiales</taxon>
        <taxon>Burkholderiaceae</taxon>
        <taxon>Paraburkholderia</taxon>
    </lineage>
</organism>
<feature type="region of interest" description="Disordered" evidence="1">
    <location>
        <begin position="237"/>
        <end position="298"/>
    </location>
</feature>
<evidence type="ECO:0000313" key="2">
    <source>
        <dbReference type="EMBL" id="NVI03551.1"/>
    </source>
</evidence>
<dbReference type="EMBL" id="VOMC01000006">
    <property type="protein sequence ID" value="NVI03551.1"/>
    <property type="molecule type" value="Genomic_DNA"/>
</dbReference>